<accession>A0A917WTJ6</accession>
<evidence type="ECO:0000313" key="2">
    <source>
        <dbReference type="Proteomes" id="UP000608890"/>
    </source>
</evidence>
<dbReference type="AlphaFoldDB" id="A0A917WTJ6"/>
<organism evidence="1 2">
    <name type="scientific">Micromonospora sonchi</name>
    <dbReference type="NCBI Taxonomy" id="1763543"/>
    <lineage>
        <taxon>Bacteria</taxon>
        <taxon>Bacillati</taxon>
        <taxon>Actinomycetota</taxon>
        <taxon>Actinomycetes</taxon>
        <taxon>Micromonosporales</taxon>
        <taxon>Micromonosporaceae</taxon>
        <taxon>Micromonospora</taxon>
    </lineage>
</organism>
<sequence length="166" mass="17864">MTPIRKQTREEAVASLAEAWAAASHDRRTRALINAGPITLAKVDATAARVEAGLPAKGMPMPDHTIRDRTDPRIPAWAADVAQRMASFGVEQMAVTFTWTADDVIRHMVADLGSDARTVQLVARVGNVNDMVMFADTSAAGRVLHAHVSWQPHPLLVATIALPATN</sequence>
<dbReference type="EMBL" id="BMNB01000003">
    <property type="protein sequence ID" value="GGM27993.1"/>
    <property type="molecule type" value="Genomic_DNA"/>
</dbReference>
<evidence type="ECO:0000313" key="1">
    <source>
        <dbReference type="EMBL" id="GGM27993.1"/>
    </source>
</evidence>
<reference evidence="1" key="1">
    <citation type="journal article" date="2014" name="Int. J. Syst. Evol. Microbiol.">
        <title>Complete genome sequence of Corynebacterium casei LMG S-19264T (=DSM 44701T), isolated from a smear-ripened cheese.</title>
        <authorList>
            <consortium name="US DOE Joint Genome Institute (JGI-PGF)"/>
            <person name="Walter F."/>
            <person name="Albersmeier A."/>
            <person name="Kalinowski J."/>
            <person name="Ruckert C."/>
        </authorList>
    </citation>
    <scope>NUCLEOTIDE SEQUENCE</scope>
    <source>
        <strain evidence="1">CGMCC 4.7312</strain>
    </source>
</reference>
<name>A0A917WTJ6_9ACTN</name>
<comment type="caution">
    <text evidence="1">The sequence shown here is derived from an EMBL/GenBank/DDBJ whole genome shotgun (WGS) entry which is preliminary data.</text>
</comment>
<protein>
    <submittedName>
        <fullName evidence="1">Uncharacterized protein</fullName>
    </submittedName>
</protein>
<dbReference type="RefSeq" id="WP_189041141.1">
    <property type="nucleotide sequence ID" value="NZ_BMNB01000003.1"/>
</dbReference>
<reference evidence="1" key="2">
    <citation type="submission" date="2020-09" db="EMBL/GenBank/DDBJ databases">
        <authorList>
            <person name="Sun Q."/>
            <person name="Zhou Y."/>
        </authorList>
    </citation>
    <scope>NUCLEOTIDE SEQUENCE</scope>
    <source>
        <strain evidence="1">CGMCC 4.7312</strain>
    </source>
</reference>
<proteinExistence type="predicted"/>
<keyword evidence="2" id="KW-1185">Reference proteome</keyword>
<dbReference type="Proteomes" id="UP000608890">
    <property type="component" value="Unassembled WGS sequence"/>
</dbReference>
<gene>
    <name evidence="1" type="ORF">GCM10011608_11050</name>
</gene>